<evidence type="ECO:0000313" key="2">
    <source>
        <dbReference type="EMBL" id="KZE74113.1"/>
    </source>
</evidence>
<dbReference type="OrthoDB" id="1427655at2"/>
<sequence length="246" mass="28214">MKPKYWLLGLGTLFSIGAFAQKPQLIDGRVRLYDGKVTPVTIKNKRSGELTKADNRGYFMVEAAIGDTIHFSDKKLASVNYIIGSEDLKASRFNVLMTKKGQALEEIVIVRKDFGDDFFEGVTNKGMTRAERKYKKNNTVFASTSNYGMGISIDALVNMISGQKKKDKQDIIYEKLDMKVQKFYEDYTREELLQDMKVPEDRIDAFLYYLVAQPSYDKIKVERTESFQLYLAQQYTDFVGFVGLDQ</sequence>
<gene>
    <name evidence="2" type="ORF">AV926_17915</name>
</gene>
<proteinExistence type="predicted"/>
<dbReference type="RefSeq" id="WP_038988437.1">
    <property type="nucleotide sequence ID" value="NZ_JACALA010000017.1"/>
</dbReference>
<organism evidence="2 3">
    <name type="scientific">Myroides marinus</name>
    <dbReference type="NCBI Taxonomy" id="703342"/>
    <lineage>
        <taxon>Bacteria</taxon>
        <taxon>Pseudomonadati</taxon>
        <taxon>Bacteroidota</taxon>
        <taxon>Flavobacteriia</taxon>
        <taxon>Flavobacteriales</taxon>
        <taxon>Flavobacteriaceae</taxon>
        <taxon>Myroides</taxon>
    </lineage>
</organism>
<name>A0A163UZR7_9FLAO</name>
<keyword evidence="1" id="KW-0732">Signal</keyword>
<feature type="signal peptide" evidence="1">
    <location>
        <begin position="1"/>
        <end position="20"/>
    </location>
</feature>
<dbReference type="AlphaFoldDB" id="A0A163UZR7"/>
<comment type="caution">
    <text evidence="2">The sequence shown here is derived from an EMBL/GenBank/DDBJ whole genome shotgun (WGS) entry which is preliminary data.</text>
</comment>
<reference evidence="2 3" key="1">
    <citation type="submission" date="2016-01" db="EMBL/GenBank/DDBJ databases">
        <title>Whole genome sequencing of Myroides marinus L41.</title>
        <authorList>
            <person name="Hong K.W."/>
        </authorList>
    </citation>
    <scope>NUCLEOTIDE SEQUENCE [LARGE SCALE GENOMIC DNA]</scope>
    <source>
        <strain evidence="2 3">L41</strain>
    </source>
</reference>
<dbReference type="Proteomes" id="UP000076630">
    <property type="component" value="Unassembled WGS sequence"/>
</dbReference>
<evidence type="ECO:0000256" key="1">
    <source>
        <dbReference type="SAM" id="SignalP"/>
    </source>
</evidence>
<keyword evidence="3" id="KW-1185">Reference proteome</keyword>
<protein>
    <recommendedName>
        <fullName evidence="4">CarboxypepD_reg-like domain-containing protein</fullName>
    </recommendedName>
</protein>
<feature type="chain" id="PRO_5007846533" description="CarboxypepD_reg-like domain-containing protein" evidence="1">
    <location>
        <begin position="21"/>
        <end position="246"/>
    </location>
</feature>
<accession>A0A163UZR7</accession>
<evidence type="ECO:0000313" key="3">
    <source>
        <dbReference type="Proteomes" id="UP000076630"/>
    </source>
</evidence>
<evidence type="ECO:0008006" key="4">
    <source>
        <dbReference type="Google" id="ProtNLM"/>
    </source>
</evidence>
<dbReference type="EMBL" id="LQNU01000095">
    <property type="protein sequence ID" value="KZE74113.1"/>
    <property type="molecule type" value="Genomic_DNA"/>
</dbReference>